<dbReference type="Proteomes" id="UP000305109">
    <property type="component" value="Unassembled WGS sequence"/>
</dbReference>
<protein>
    <submittedName>
        <fullName evidence="1">Uncharacterized protein</fullName>
    </submittedName>
</protein>
<accession>A0ABY2RLJ8</accession>
<evidence type="ECO:0000313" key="1">
    <source>
        <dbReference type="EMBL" id="TJZ78634.1"/>
    </source>
</evidence>
<proteinExistence type="predicted"/>
<reference evidence="1 2" key="1">
    <citation type="submission" date="2019-04" db="EMBL/GenBank/DDBJ databases">
        <title>Rhodococcus oryzae sp. nov., a novel actinomycete isolated from rhizosphere soil of rice (Oryza sativa L.).</title>
        <authorList>
            <person name="Li C."/>
        </authorList>
    </citation>
    <scope>NUCLEOTIDE SEQUENCE [LARGE SCALE GENOMIC DNA]</scope>
    <source>
        <strain evidence="1 2">NEAU-CX67</strain>
    </source>
</reference>
<keyword evidence="2" id="KW-1185">Reference proteome</keyword>
<sequence length="205" mass="22650">MVTTLRIIVPEDLIMDGTIDIPQVGDHVDYALQFYRAEPWIHPETSNDVVALVEPLNEGRLSVEWTDPYGRVHPGTYSLLLHGDDWTAYFLSRHLYEGTVHLVGSFEADWPGVIPSDARVAGTVTRCQLITRTSSPDAEGRHTEGWTDSLGPLRDGQTGFLDGLVPMVPMPPDAREWGSPMVPPPDGPWIREAGILVDLEVATSQ</sequence>
<dbReference type="EMBL" id="SUMD01000004">
    <property type="protein sequence ID" value="TJZ78634.1"/>
    <property type="molecule type" value="Genomic_DNA"/>
</dbReference>
<name>A0ABY2RLJ8_9NOCA</name>
<comment type="caution">
    <text evidence="1">The sequence shown here is derived from an EMBL/GenBank/DDBJ whole genome shotgun (WGS) entry which is preliminary data.</text>
</comment>
<gene>
    <name evidence="1" type="ORF">FCG67_09180</name>
</gene>
<organism evidence="1 2">
    <name type="scientific">Rhodococcus oryzae</name>
    <dbReference type="NCBI Taxonomy" id="2571143"/>
    <lineage>
        <taxon>Bacteria</taxon>
        <taxon>Bacillati</taxon>
        <taxon>Actinomycetota</taxon>
        <taxon>Actinomycetes</taxon>
        <taxon>Mycobacteriales</taxon>
        <taxon>Nocardiaceae</taxon>
        <taxon>Rhodococcus</taxon>
    </lineage>
</organism>
<evidence type="ECO:0000313" key="2">
    <source>
        <dbReference type="Proteomes" id="UP000305109"/>
    </source>
</evidence>